<dbReference type="RefSeq" id="WP_147205577.1">
    <property type="nucleotide sequence ID" value="NZ_BJYT01000022.1"/>
</dbReference>
<sequence length="119" mass="13239">MRGCTICLFINLFVCFTSNGQRVLQIAQAGKAPFGRTDYFPGSASTKLTDTTNTASLRSAPFNLMASNYYTSTLGFFCKKEIQLEKAIKVPVRFRLGSLEYTDRMEGKGSKADRPKQAF</sequence>
<dbReference type="EMBL" id="BJYT01000022">
    <property type="protein sequence ID" value="GEO11472.1"/>
    <property type="molecule type" value="Genomic_DNA"/>
</dbReference>
<dbReference type="Proteomes" id="UP000321513">
    <property type="component" value="Unassembled WGS sequence"/>
</dbReference>
<comment type="caution">
    <text evidence="1">The sequence shown here is derived from an EMBL/GenBank/DDBJ whole genome shotgun (WGS) entry which is preliminary data.</text>
</comment>
<dbReference type="OrthoDB" id="1493451at2"/>
<evidence type="ECO:0000313" key="1">
    <source>
        <dbReference type="EMBL" id="GEO11472.1"/>
    </source>
</evidence>
<evidence type="ECO:0000313" key="2">
    <source>
        <dbReference type="Proteomes" id="UP000321513"/>
    </source>
</evidence>
<accession>A0A512BHN1</accession>
<gene>
    <name evidence="1" type="ORF">SAE01_39680</name>
</gene>
<reference evidence="1 2" key="1">
    <citation type="submission" date="2019-07" db="EMBL/GenBank/DDBJ databases">
        <title>Whole genome shotgun sequence of Segetibacter aerophilus NBRC 106135.</title>
        <authorList>
            <person name="Hosoyama A."/>
            <person name="Uohara A."/>
            <person name="Ohji S."/>
            <person name="Ichikawa N."/>
        </authorList>
    </citation>
    <scope>NUCLEOTIDE SEQUENCE [LARGE SCALE GENOMIC DNA]</scope>
    <source>
        <strain evidence="1 2">NBRC 106135</strain>
    </source>
</reference>
<protein>
    <submittedName>
        <fullName evidence="1">Uncharacterized protein</fullName>
    </submittedName>
</protein>
<proteinExistence type="predicted"/>
<keyword evidence="2" id="KW-1185">Reference proteome</keyword>
<name>A0A512BHN1_9BACT</name>
<dbReference type="AlphaFoldDB" id="A0A512BHN1"/>
<organism evidence="1 2">
    <name type="scientific">Segetibacter aerophilus</name>
    <dbReference type="NCBI Taxonomy" id="670293"/>
    <lineage>
        <taxon>Bacteria</taxon>
        <taxon>Pseudomonadati</taxon>
        <taxon>Bacteroidota</taxon>
        <taxon>Chitinophagia</taxon>
        <taxon>Chitinophagales</taxon>
        <taxon>Chitinophagaceae</taxon>
        <taxon>Segetibacter</taxon>
    </lineage>
</organism>